<dbReference type="PANTHER" id="PTHR18947">
    <property type="entry name" value="HOOK PROTEINS"/>
    <property type="match status" value="1"/>
</dbReference>
<feature type="coiled-coil region" evidence="4">
    <location>
        <begin position="368"/>
        <end position="469"/>
    </location>
</feature>
<sequence>MLSLFQDVLQQLIVMKLPNIVLVGREPESDAAHGELEKTLLLLLGCSIQCEQQEVFIENIKLLDVEVQQSIVECIKEITDESKNVFAVDAEADLGETPRHMLRHLRRLVAERDGLWNEIKGLSGALDDLRVEHQQLEAVSQAQKTAAAPPGAPASGSSPEKHHAAVELAECKAKLRRLRQEAEDKGELVLELQEELDEYRETAGKLRTENLDLTQDARSARALRDEVDILKDKASRLDKAETEISKYKEKLNEMEYFKTRVEELREDNAILVETRNMLEEQLSSCHKRIEAVIEVEQDLISYKEQVSQLQQERDTDRQKIQDLVGERSRLELEKNSSLVESANLEDQLTKTKIQLHQGVTNSLDDQLKETANAKILRLELQNQKLQQQLEEVQDLQRLGGPARMKELEKENKKLSEASSQLQKEIQKLQKSEEFVQELENSQQTVEEENEQLRRSVASLKLTCEKYEQIEVEKSSVDIENRKLSRMVETLQKSISKCELAEKENINLN</sequence>
<feature type="region of interest" description="Disordered" evidence="5">
    <location>
        <begin position="138"/>
        <end position="164"/>
    </location>
</feature>
<dbReference type="EnsemblMetazoa" id="CapteT188164">
    <property type="protein sequence ID" value="CapteP188164"/>
    <property type="gene ID" value="CapteG188164"/>
</dbReference>
<evidence type="ECO:0000256" key="1">
    <source>
        <dbReference type="ARBA" id="ARBA00004496"/>
    </source>
</evidence>
<evidence type="ECO:0000256" key="4">
    <source>
        <dbReference type="SAM" id="Coils"/>
    </source>
</evidence>
<dbReference type="GO" id="GO:0008017">
    <property type="term" value="F:microtubule binding"/>
    <property type="evidence" value="ECO:0007669"/>
    <property type="project" value="TreeGrafter"/>
</dbReference>
<dbReference type="SUPFAM" id="SSF116907">
    <property type="entry name" value="Hook domain"/>
    <property type="match status" value="1"/>
</dbReference>
<dbReference type="GO" id="GO:0051959">
    <property type="term" value="F:dynein light intermediate chain binding"/>
    <property type="evidence" value="ECO:0007669"/>
    <property type="project" value="TreeGrafter"/>
</dbReference>
<evidence type="ECO:0000256" key="2">
    <source>
        <dbReference type="ARBA" id="ARBA00022490"/>
    </source>
</evidence>
<dbReference type="Proteomes" id="UP000014760">
    <property type="component" value="Unassembled WGS sequence"/>
</dbReference>
<evidence type="ECO:0000256" key="3">
    <source>
        <dbReference type="ARBA" id="ARBA00023054"/>
    </source>
</evidence>
<name>R7U9Y7_CAPTE</name>
<dbReference type="OMA" id="XRLRTER"/>
<evidence type="ECO:0000313" key="7">
    <source>
        <dbReference type="EMBL" id="ELU03180.1"/>
    </source>
</evidence>
<keyword evidence="3 4" id="KW-0175">Coiled coil</keyword>
<evidence type="ECO:0000256" key="5">
    <source>
        <dbReference type="SAM" id="MobiDB-lite"/>
    </source>
</evidence>
<dbReference type="PANTHER" id="PTHR18947:SF28">
    <property type="entry name" value="GIRDIN, ISOFORM A"/>
    <property type="match status" value="1"/>
</dbReference>
<feature type="domain" description="HOOK N-terminal" evidence="6">
    <location>
        <begin position="4"/>
        <end position="77"/>
    </location>
</feature>
<dbReference type="EMBL" id="AMQN01024671">
    <property type="status" value="NOT_ANNOTATED_CDS"/>
    <property type="molecule type" value="Genomic_DNA"/>
</dbReference>
<dbReference type="EMBL" id="KB303432">
    <property type="protein sequence ID" value="ELU03180.1"/>
    <property type="molecule type" value="Genomic_DNA"/>
</dbReference>
<dbReference type="Pfam" id="PF19047">
    <property type="entry name" value="HOOK_N"/>
    <property type="match status" value="1"/>
</dbReference>
<dbReference type="InterPro" id="IPR036872">
    <property type="entry name" value="CH_dom_sf"/>
</dbReference>
<evidence type="ECO:0000259" key="6">
    <source>
        <dbReference type="Pfam" id="PF19047"/>
    </source>
</evidence>
<reference evidence="9" key="1">
    <citation type="submission" date="2012-12" db="EMBL/GenBank/DDBJ databases">
        <authorList>
            <person name="Hellsten U."/>
            <person name="Grimwood J."/>
            <person name="Chapman J.A."/>
            <person name="Shapiro H."/>
            <person name="Aerts A."/>
            <person name="Otillar R.P."/>
            <person name="Terry A.Y."/>
            <person name="Boore J.L."/>
            <person name="Simakov O."/>
            <person name="Marletaz F."/>
            <person name="Cho S.-J."/>
            <person name="Edsinger-Gonzales E."/>
            <person name="Havlak P."/>
            <person name="Kuo D.-H."/>
            <person name="Larsson T."/>
            <person name="Lv J."/>
            <person name="Arendt D."/>
            <person name="Savage R."/>
            <person name="Osoegawa K."/>
            <person name="de Jong P."/>
            <person name="Lindberg D.R."/>
            <person name="Seaver E.C."/>
            <person name="Weisblat D.A."/>
            <person name="Putnam N.H."/>
            <person name="Grigoriev I.V."/>
            <person name="Rokhsar D.S."/>
        </authorList>
    </citation>
    <scope>NUCLEOTIDE SEQUENCE</scope>
    <source>
        <strain evidence="9">I ESC-2004</strain>
    </source>
</reference>
<dbReference type="InterPro" id="IPR043936">
    <property type="entry name" value="HOOK_N"/>
</dbReference>
<reference evidence="7 9" key="2">
    <citation type="journal article" date="2013" name="Nature">
        <title>Insights into bilaterian evolution from three spiralian genomes.</title>
        <authorList>
            <person name="Simakov O."/>
            <person name="Marletaz F."/>
            <person name="Cho S.J."/>
            <person name="Edsinger-Gonzales E."/>
            <person name="Havlak P."/>
            <person name="Hellsten U."/>
            <person name="Kuo D.H."/>
            <person name="Larsson T."/>
            <person name="Lv J."/>
            <person name="Arendt D."/>
            <person name="Savage R."/>
            <person name="Osoegawa K."/>
            <person name="de Jong P."/>
            <person name="Grimwood J."/>
            <person name="Chapman J.A."/>
            <person name="Shapiro H."/>
            <person name="Aerts A."/>
            <person name="Otillar R.P."/>
            <person name="Terry A.Y."/>
            <person name="Boore J.L."/>
            <person name="Grigoriev I.V."/>
            <person name="Lindberg D.R."/>
            <person name="Seaver E.C."/>
            <person name="Weisblat D.A."/>
            <person name="Putnam N.H."/>
            <person name="Rokhsar D.S."/>
        </authorList>
    </citation>
    <scope>NUCLEOTIDE SEQUENCE</scope>
    <source>
        <strain evidence="7 9">I ESC-2004</strain>
    </source>
</reference>
<keyword evidence="2" id="KW-0963">Cytoplasm</keyword>
<evidence type="ECO:0000313" key="8">
    <source>
        <dbReference type="EnsemblMetazoa" id="CapteP188164"/>
    </source>
</evidence>
<protein>
    <recommendedName>
        <fullName evidence="6">HOOK N-terminal domain-containing protein</fullName>
    </recommendedName>
</protein>
<comment type="subcellular location">
    <subcellularLocation>
        <location evidence="1">Cytoplasm</location>
    </subcellularLocation>
</comment>
<dbReference type="FunCoup" id="R7U9Y7">
    <property type="interactions" value="459"/>
</dbReference>
<keyword evidence="9" id="KW-1185">Reference proteome</keyword>
<gene>
    <name evidence="7" type="ORF">CAPTEDRAFT_188164</name>
</gene>
<reference evidence="8" key="3">
    <citation type="submission" date="2015-06" db="UniProtKB">
        <authorList>
            <consortium name="EnsemblMetazoa"/>
        </authorList>
    </citation>
    <scope>IDENTIFICATION</scope>
</reference>
<proteinExistence type="predicted"/>
<evidence type="ECO:0000313" key="9">
    <source>
        <dbReference type="Proteomes" id="UP000014760"/>
    </source>
</evidence>
<dbReference type="GO" id="GO:0005737">
    <property type="term" value="C:cytoplasm"/>
    <property type="evidence" value="ECO:0007669"/>
    <property type="project" value="UniProtKB-SubCell"/>
</dbReference>
<dbReference type="GO" id="GO:0005813">
    <property type="term" value="C:centrosome"/>
    <property type="evidence" value="ECO:0007669"/>
    <property type="project" value="TreeGrafter"/>
</dbReference>
<dbReference type="STRING" id="283909.R7U9Y7"/>
<accession>R7U9Y7</accession>
<feature type="non-terminal residue" evidence="7">
    <location>
        <position position="508"/>
    </location>
</feature>
<organism evidence="7">
    <name type="scientific">Capitella teleta</name>
    <name type="common">Polychaete worm</name>
    <dbReference type="NCBI Taxonomy" id="283909"/>
    <lineage>
        <taxon>Eukaryota</taxon>
        <taxon>Metazoa</taxon>
        <taxon>Spiralia</taxon>
        <taxon>Lophotrochozoa</taxon>
        <taxon>Annelida</taxon>
        <taxon>Polychaeta</taxon>
        <taxon>Sedentaria</taxon>
        <taxon>Scolecida</taxon>
        <taxon>Capitellidae</taxon>
        <taxon>Capitella</taxon>
    </lineage>
</organism>
<dbReference type="GO" id="GO:0031122">
    <property type="term" value="P:cytoplasmic microtubule organization"/>
    <property type="evidence" value="ECO:0007669"/>
    <property type="project" value="TreeGrafter"/>
</dbReference>
<feature type="compositionally biased region" description="Low complexity" evidence="5">
    <location>
        <begin position="146"/>
        <end position="158"/>
    </location>
</feature>
<dbReference type="GO" id="GO:0030705">
    <property type="term" value="P:cytoskeleton-dependent intracellular transport"/>
    <property type="evidence" value="ECO:0007669"/>
    <property type="project" value="InterPro"/>
</dbReference>
<dbReference type="HOGENOM" id="CLU_011575_1_0_1"/>
<dbReference type="AlphaFoldDB" id="R7U9Y7"/>
<dbReference type="Gene3D" id="1.10.418.10">
    <property type="entry name" value="Calponin-like domain"/>
    <property type="match status" value="1"/>
</dbReference>
<dbReference type="OrthoDB" id="10254988at2759"/>